<dbReference type="InterPro" id="IPR039422">
    <property type="entry name" value="MarR/SlyA-like"/>
</dbReference>
<feature type="domain" description="HTH marR-type" evidence="4">
    <location>
        <begin position="10"/>
        <end position="144"/>
    </location>
</feature>
<dbReference type="PANTHER" id="PTHR33164">
    <property type="entry name" value="TRANSCRIPTIONAL REGULATOR, MARR FAMILY"/>
    <property type="match status" value="1"/>
</dbReference>
<dbReference type="InterPro" id="IPR000835">
    <property type="entry name" value="HTH_MarR-typ"/>
</dbReference>
<dbReference type="PANTHER" id="PTHR33164:SF57">
    <property type="entry name" value="MARR-FAMILY TRANSCRIPTIONAL REGULATOR"/>
    <property type="match status" value="1"/>
</dbReference>
<evidence type="ECO:0000313" key="5">
    <source>
        <dbReference type="EMBL" id="ATE54061.1"/>
    </source>
</evidence>
<evidence type="ECO:0000256" key="1">
    <source>
        <dbReference type="ARBA" id="ARBA00023015"/>
    </source>
</evidence>
<dbReference type="Gene3D" id="1.10.10.10">
    <property type="entry name" value="Winged helix-like DNA-binding domain superfamily/Winged helix DNA-binding domain"/>
    <property type="match status" value="1"/>
</dbReference>
<reference evidence="5" key="1">
    <citation type="submission" date="2017-09" db="EMBL/GenBank/DDBJ databases">
        <title>Complete Genome Sequence of ansamitocin-producing Bacterium Actinosynnema pretiosum X47.</title>
        <authorList>
            <person name="Cao G."/>
            <person name="Zong G."/>
            <person name="Zhong C."/>
            <person name="Fu J."/>
        </authorList>
    </citation>
    <scope>NUCLEOTIDE SEQUENCE [LARGE SCALE GENOMIC DNA]</scope>
    <source>
        <strain evidence="5">X47</strain>
    </source>
</reference>
<evidence type="ECO:0000256" key="2">
    <source>
        <dbReference type="ARBA" id="ARBA00023125"/>
    </source>
</evidence>
<dbReference type="SUPFAM" id="SSF46785">
    <property type="entry name" value="Winged helix' DNA-binding domain"/>
    <property type="match status" value="1"/>
</dbReference>
<evidence type="ECO:0000256" key="3">
    <source>
        <dbReference type="ARBA" id="ARBA00023163"/>
    </source>
</evidence>
<keyword evidence="2" id="KW-0238">DNA-binding</keyword>
<dbReference type="Pfam" id="PF01047">
    <property type="entry name" value="MarR"/>
    <property type="match status" value="1"/>
</dbReference>
<proteinExistence type="predicted"/>
<dbReference type="PROSITE" id="PS01117">
    <property type="entry name" value="HTH_MARR_1"/>
    <property type="match status" value="1"/>
</dbReference>
<dbReference type="EMBL" id="CP023445">
    <property type="protein sequence ID" value="ATE54061.1"/>
    <property type="molecule type" value="Genomic_DNA"/>
</dbReference>
<dbReference type="InterPro" id="IPR036390">
    <property type="entry name" value="WH_DNA-bd_sf"/>
</dbReference>
<evidence type="ECO:0000313" key="6">
    <source>
        <dbReference type="Proteomes" id="UP000218505"/>
    </source>
</evidence>
<dbReference type="GO" id="GO:0006950">
    <property type="term" value="P:response to stress"/>
    <property type="evidence" value="ECO:0007669"/>
    <property type="project" value="TreeGrafter"/>
</dbReference>
<accession>A0A290Z4T9</accession>
<dbReference type="KEGG" id="apre:CNX65_12790"/>
<dbReference type="InterPro" id="IPR023187">
    <property type="entry name" value="Tscrpt_reg_MarR-type_CS"/>
</dbReference>
<dbReference type="Proteomes" id="UP000218505">
    <property type="component" value="Chromosome"/>
</dbReference>
<dbReference type="AlphaFoldDB" id="A0A290Z4T9"/>
<evidence type="ECO:0000259" key="4">
    <source>
        <dbReference type="PROSITE" id="PS50995"/>
    </source>
</evidence>
<protein>
    <submittedName>
        <fullName evidence="5">MarR family transcriptional regulator</fullName>
    </submittedName>
</protein>
<organism evidence="5 6">
    <name type="scientific">Actinosynnema pretiosum</name>
    <dbReference type="NCBI Taxonomy" id="42197"/>
    <lineage>
        <taxon>Bacteria</taxon>
        <taxon>Bacillati</taxon>
        <taxon>Actinomycetota</taxon>
        <taxon>Actinomycetes</taxon>
        <taxon>Pseudonocardiales</taxon>
        <taxon>Pseudonocardiaceae</taxon>
        <taxon>Actinosynnema</taxon>
    </lineage>
</organism>
<dbReference type="InterPro" id="IPR036388">
    <property type="entry name" value="WH-like_DNA-bd_sf"/>
</dbReference>
<gene>
    <name evidence="5" type="ORF">CNX65_12790</name>
</gene>
<keyword evidence="1" id="KW-0805">Transcription regulation</keyword>
<dbReference type="GO" id="GO:0003677">
    <property type="term" value="F:DNA binding"/>
    <property type="evidence" value="ECO:0007669"/>
    <property type="project" value="UniProtKB-KW"/>
</dbReference>
<dbReference type="RefSeq" id="WP_015801351.1">
    <property type="nucleotide sequence ID" value="NZ_CP023445.1"/>
</dbReference>
<dbReference type="SMART" id="SM00347">
    <property type="entry name" value="HTH_MARR"/>
    <property type="match status" value="1"/>
</dbReference>
<sequence>MDANPRHSEMQDRIQDLMKTVRMLKQSHSERAAGVPTGLITTLKLISKISDDPSGCHAKQLAHQAALDPSTVSRAVAALVGQGLVERQADPVDGRASILVVTPAGQEALDRARRWYEDLMDRALAGWTPEELDAFNDALGRLNADVAGAIGSPSTALEDAR</sequence>
<dbReference type="GO" id="GO:0003700">
    <property type="term" value="F:DNA-binding transcription factor activity"/>
    <property type="evidence" value="ECO:0007669"/>
    <property type="project" value="InterPro"/>
</dbReference>
<keyword evidence="3" id="KW-0804">Transcription</keyword>
<dbReference type="PROSITE" id="PS50995">
    <property type="entry name" value="HTH_MARR_2"/>
    <property type="match status" value="1"/>
</dbReference>
<keyword evidence="6" id="KW-1185">Reference proteome</keyword>
<name>A0A290Z4T9_9PSEU</name>